<organism evidence="3 4">
    <name type="scientific">Streptomyces griseofuscus</name>
    <dbReference type="NCBI Taxonomy" id="146922"/>
    <lineage>
        <taxon>Bacteria</taxon>
        <taxon>Bacillati</taxon>
        <taxon>Actinomycetota</taxon>
        <taxon>Actinomycetes</taxon>
        <taxon>Kitasatosporales</taxon>
        <taxon>Streptomycetaceae</taxon>
        <taxon>Streptomyces</taxon>
    </lineage>
</organism>
<reference evidence="3 4" key="1">
    <citation type="submission" date="2020-04" db="EMBL/GenBank/DDBJ databases">
        <title>Characterization and engineering of Streptomyces griseofuscus DSM40191 as a potential heterologous host for expression of BGCs.</title>
        <authorList>
            <person name="Gren T."/>
            <person name="Whitford C.M."/>
            <person name="Mohite O.S."/>
            <person name="Joergensen T.S."/>
            <person name="Nielsen J.B."/>
            <person name="Lee S.Y."/>
            <person name="Weber T."/>
        </authorList>
    </citation>
    <scope>NUCLEOTIDE SEQUENCE [LARGE SCALE GENOMIC DNA]</scope>
    <source>
        <strain evidence="3 4">DSM 40191</strain>
    </source>
</reference>
<dbReference type="KEGG" id="sgf:HEP81_02051"/>
<keyword evidence="1" id="KW-0238">DNA-binding</keyword>
<feature type="compositionally biased region" description="Basic and acidic residues" evidence="2">
    <location>
        <begin position="1"/>
        <end position="31"/>
    </location>
</feature>
<feature type="region of interest" description="Disordered" evidence="2">
    <location>
        <begin position="1"/>
        <end position="33"/>
    </location>
</feature>
<dbReference type="EMBL" id="CP051006">
    <property type="protein sequence ID" value="QNT92377.1"/>
    <property type="molecule type" value="Genomic_DNA"/>
</dbReference>
<evidence type="ECO:0008006" key="5">
    <source>
        <dbReference type="Google" id="ProtNLM"/>
    </source>
</evidence>
<sequence length="184" mass="21565">MPYDRWHKSRPKDGESTCKEHGKVPTRDHGTGKRWQARWRNREDVQQTELFRTEVEARRHETKMRSGVDDGSYINPRAGEVRVSELALTWLKGHEHKNPRTYRRHKERILLHVVTTAVGKMRVKDVNASSLLDWLHDRRRLLESSTLRLVFDNLRAVFDLAVDDSLIPKNPCLAKSVQDAKPKR</sequence>
<proteinExistence type="predicted"/>
<dbReference type="SUPFAM" id="SSF56349">
    <property type="entry name" value="DNA breaking-rejoining enzymes"/>
    <property type="match status" value="1"/>
</dbReference>
<dbReference type="InterPro" id="IPR010998">
    <property type="entry name" value="Integrase_recombinase_N"/>
</dbReference>
<dbReference type="AlphaFoldDB" id="A0A7H1PWE7"/>
<dbReference type="InterPro" id="IPR011010">
    <property type="entry name" value="DNA_brk_join_enz"/>
</dbReference>
<name>A0A7H1PWE7_9ACTN</name>
<dbReference type="Gene3D" id="1.10.150.130">
    <property type="match status" value="1"/>
</dbReference>
<dbReference type="GO" id="GO:0003677">
    <property type="term" value="F:DNA binding"/>
    <property type="evidence" value="ECO:0007669"/>
    <property type="project" value="UniProtKB-KW"/>
</dbReference>
<accession>A0A7H1PWE7</accession>
<evidence type="ECO:0000313" key="4">
    <source>
        <dbReference type="Proteomes" id="UP000516422"/>
    </source>
</evidence>
<gene>
    <name evidence="3" type="ORF">HEP81_02051</name>
</gene>
<evidence type="ECO:0000313" key="3">
    <source>
        <dbReference type="EMBL" id="QNT92377.1"/>
    </source>
</evidence>
<evidence type="ECO:0000256" key="2">
    <source>
        <dbReference type="SAM" id="MobiDB-lite"/>
    </source>
</evidence>
<evidence type="ECO:0000256" key="1">
    <source>
        <dbReference type="ARBA" id="ARBA00023125"/>
    </source>
</evidence>
<dbReference type="RefSeq" id="WP_244312123.1">
    <property type="nucleotide sequence ID" value="NZ_JOFU01000060.1"/>
</dbReference>
<protein>
    <recommendedName>
        <fullName evidence="5">Core-binding (CB) domain-containing protein</fullName>
    </recommendedName>
</protein>
<dbReference type="Proteomes" id="UP000516422">
    <property type="component" value="Chromosome"/>
</dbReference>